<accession>A0AAD5V7S0</accession>
<feature type="region of interest" description="Disordered" evidence="1">
    <location>
        <begin position="303"/>
        <end position="391"/>
    </location>
</feature>
<feature type="compositionally biased region" description="Low complexity" evidence="1">
    <location>
        <begin position="714"/>
        <end position="727"/>
    </location>
</feature>
<feature type="region of interest" description="Disordered" evidence="1">
    <location>
        <begin position="691"/>
        <end position="778"/>
    </location>
</feature>
<dbReference type="AlphaFoldDB" id="A0AAD5V7S0"/>
<feature type="region of interest" description="Disordered" evidence="1">
    <location>
        <begin position="616"/>
        <end position="658"/>
    </location>
</feature>
<feature type="compositionally biased region" description="Polar residues" evidence="1">
    <location>
        <begin position="1089"/>
        <end position="1098"/>
    </location>
</feature>
<feature type="compositionally biased region" description="Low complexity" evidence="1">
    <location>
        <begin position="902"/>
        <end position="920"/>
    </location>
</feature>
<protein>
    <submittedName>
        <fullName evidence="2">Uncharacterized protein</fullName>
    </submittedName>
</protein>
<feature type="compositionally biased region" description="Low complexity" evidence="1">
    <location>
        <begin position="19"/>
        <end position="37"/>
    </location>
</feature>
<name>A0AAD5V7S0_9APHY</name>
<reference evidence="2" key="1">
    <citation type="submission" date="2022-07" db="EMBL/GenBank/DDBJ databases">
        <title>Genome Sequence of Physisporinus lineatus.</title>
        <authorList>
            <person name="Buettner E."/>
        </authorList>
    </citation>
    <scope>NUCLEOTIDE SEQUENCE</scope>
    <source>
        <strain evidence="2">VT162</strain>
    </source>
</reference>
<feature type="compositionally biased region" description="Low complexity" evidence="1">
    <location>
        <begin position="695"/>
        <end position="707"/>
    </location>
</feature>
<feature type="compositionally biased region" description="Low complexity" evidence="1">
    <location>
        <begin position="852"/>
        <end position="889"/>
    </location>
</feature>
<evidence type="ECO:0000256" key="1">
    <source>
        <dbReference type="SAM" id="MobiDB-lite"/>
    </source>
</evidence>
<dbReference type="Proteomes" id="UP001212997">
    <property type="component" value="Unassembled WGS sequence"/>
</dbReference>
<feature type="compositionally biased region" description="Polar residues" evidence="1">
    <location>
        <begin position="635"/>
        <end position="645"/>
    </location>
</feature>
<evidence type="ECO:0000313" key="3">
    <source>
        <dbReference type="Proteomes" id="UP001212997"/>
    </source>
</evidence>
<feature type="compositionally biased region" description="Polar residues" evidence="1">
    <location>
        <begin position="755"/>
        <end position="778"/>
    </location>
</feature>
<feature type="compositionally biased region" description="Pro residues" evidence="1">
    <location>
        <begin position="194"/>
        <end position="207"/>
    </location>
</feature>
<feature type="region of interest" description="Disordered" evidence="1">
    <location>
        <begin position="511"/>
        <end position="555"/>
    </location>
</feature>
<feature type="compositionally biased region" description="Low complexity" evidence="1">
    <location>
        <begin position="649"/>
        <end position="658"/>
    </location>
</feature>
<feature type="compositionally biased region" description="Pro residues" evidence="1">
    <location>
        <begin position="983"/>
        <end position="999"/>
    </location>
</feature>
<feature type="compositionally biased region" description="Low complexity" evidence="1">
    <location>
        <begin position="218"/>
        <end position="247"/>
    </location>
</feature>
<keyword evidence="3" id="KW-1185">Reference proteome</keyword>
<dbReference type="EMBL" id="JANAWD010000100">
    <property type="protein sequence ID" value="KAJ3487162.1"/>
    <property type="molecule type" value="Genomic_DNA"/>
</dbReference>
<feature type="region of interest" description="Disordered" evidence="1">
    <location>
        <begin position="967"/>
        <end position="1152"/>
    </location>
</feature>
<proteinExistence type="predicted"/>
<evidence type="ECO:0000313" key="2">
    <source>
        <dbReference type="EMBL" id="KAJ3487162.1"/>
    </source>
</evidence>
<organism evidence="2 3">
    <name type="scientific">Meripilus lineatus</name>
    <dbReference type="NCBI Taxonomy" id="2056292"/>
    <lineage>
        <taxon>Eukaryota</taxon>
        <taxon>Fungi</taxon>
        <taxon>Dikarya</taxon>
        <taxon>Basidiomycota</taxon>
        <taxon>Agaricomycotina</taxon>
        <taxon>Agaricomycetes</taxon>
        <taxon>Polyporales</taxon>
        <taxon>Meripilaceae</taxon>
        <taxon>Meripilus</taxon>
    </lineage>
</organism>
<feature type="compositionally biased region" description="Polar residues" evidence="1">
    <location>
        <begin position="354"/>
        <end position="363"/>
    </location>
</feature>
<comment type="caution">
    <text evidence="2">The sequence shown here is derived from an EMBL/GenBank/DDBJ whole genome shotgun (WGS) entry which is preliminary data.</text>
</comment>
<feature type="compositionally biased region" description="Acidic residues" evidence="1">
    <location>
        <begin position="969"/>
        <end position="982"/>
    </location>
</feature>
<sequence length="1186" mass="126330">MAQSMSPLPAVALHDLRPTASRSNSLASTASNSSATSLRRRSRTRTRTLPSGRRGKNTNMQSQEDAIDTQDDTRPASNTDDIPPLPLLRTSEQEDAVDSSRPVIPKRSPRRLQSPPPQSQDNDLSQSLLDGSHRERAHSSVNVREVLTDSTRGRQTRSEGGSIRGTRASLRGSSLPRHAFRTVVSSDSSSQPSPRTPPDPPLSPPPMSESNRRPNRDSLVSQLSSTSSSLYPRSTSSSHPESSILPHSLKDRDEDISSFAPRIVNPSDQDPDFDVDDVSYRLRLLVNNNYFLPPAHSKPSPLSFAPLSPNATQKPQKPAAPTFLGFFGIGKAKPKPSPISLGTPSPDAPAPILRTTSDSTSASGHLPRPLPRSLPQTPLHRTYQGPSQAPASRVVVLREKVEDLAAAAKQAEREIRSRGDGRKSQQAVRNNFIDDVIDPTDAVDLPPSADASLFAIQASALNGLGVGDSVGAAVLADRLPPSPGMWSMSTEEDAWRKALLQEAVHHSLTTTPDASFSSSAGPSPSPPEPTSPHSFRSADMARPSDESPISSTPKPARIGQRIMEHGQITAEVNVTPPELSPTSLLYLSPLASPLSPPPETPLSPWRTQEITPLRAETPALTTPLLPPPRRPLANQAYSQSQNDLPTSAGDSDLSGLSDPTHLLRRAVSSPRLSAMNEDEVEARGALMMTPPPINIIPQRRSPISSSSVARVSNTMRTTSSRYTVTTTDSQYSDDDALSYSTPQGDLDEVMPRPSMSLSVGTDNRPSLSVSEYSHPSPTASAFQDALFGSCRSPSPLTRRSHASSLEGFVPSASPPPPRSATFSPPPRASSSLGPTILSPPPRSPATKPVYRPSLSSGNSNSSLHSAHSSTPLPSVSRLTATTPLSASTSYHSLPSEPEGPQTTVSSTLSISPSTSQQQPPLAERRGHGSALSLLRIPTDNVSPAIHSAPAPASPTAFFDRIQSHPNAMDDLETSDESDDEDVPQPPPLPPLPPMPPIPATPISEHRQRTRAISSTGGACSRPSLMRLGNHSSPHLSPGGRKSGESSGSPSFDLVDRSPVGNVPHKGTFFASRKKAMKGKAGFIDPDTLSMLSQRSSSRAPFGGSDEGHGQRSGGDTGSTHSRESDGKRRPMTADAEGSGQGGTSKEKVKTWQRESLQKFDGIVLQHLAAEKDTIKRITTNLSGSRS</sequence>
<gene>
    <name evidence="2" type="ORF">NLI96_g3741</name>
</gene>
<feature type="region of interest" description="Disordered" evidence="1">
    <location>
        <begin position="793"/>
        <end position="927"/>
    </location>
</feature>
<feature type="compositionally biased region" description="Pro residues" evidence="1">
    <location>
        <begin position="812"/>
        <end position="827"/>
    </location>
</feature>
<feature type="region of interest" description="Disordered" evidence="1">
    <location>
        <begin position="1"/>
        <end position="248"/>
    </location>
</feature>